<evidence type="ECO:0000256" key="5">
    <source>
        <dbReference type="PIRSR" id="PIRSR613078-1"/>
    </source>
</evidence>
<name>A2DVE4_TRIV3</name>
<feature type="binding site" evidence="6">
    <location>
        <position position="101"/>
    </location>
    <ligand>
        <name>substrate</name>
    </ligand>
</feature>
<dbReference type="OMA" id="HQYYECI"/>
<feature type="binding site" evidence="6">
    <location>
        <begin position="186"/>
        <end position="187"/>
    </location>
    <ligand>
        <name>substrate</name>
    </ligand>
</feature>
<dbReference type="FunCoup" id="A2DVE4">
    <property type="interactions" value="341"/>
</dbReference>
<organism evidence="9 10">
    <name type="scientific">Trichomonas vaginalis (strain ATCC PRA-98 / G3)</name>
    <dbReference type="NCBI Taxonomy" id="412133"/>
    <lineage>
        <taxon>Eukaryota</taxon>
        <taxon>Metamonada</taxon>
        <taxon>Parabasalia</taxon>
        <taxon>Trichomonadida</taxon>
        <taxon>Trichomonadidae</taxon>
        <taxon>Trichomonas</taxon>
    </lineage>
</organism>
<dbReference type="PANTHER" id="PTHR11931">
    <property type="entry name" value="PHOSPHOGLYCERATE MUTASE"/>
    <property type="match status" value="1"/>
</dbReference>
<evidence type="ECO:0000313" key="10">
    <source>
        <dbReference type="Proteomes" id="UP000001542"/>
    </source>
</evidence>
<evidence type="ECO:0000256" key="7">
    <source>
        <dbReference type="PIRSR" id="PIRSR613078-3"/>
    </source>
</evidence>
<accession>A2DVE4</accession>
<dbReference type="SUPFAM" id="SSF53254">
    <property type="entry name" value="Phosphoglycerate mutase-like"/>
    <property type="match status" value="1"/>
</dbReference>
<dbReference type="GO" id="GO:0005829">
    <property type="term" value="C:cytosol"/>
    <property type="evidence" value="ECO:0000318"/>
    <property type="project" value="GO_Central"/>
</dbReference>
<dbReference type="GO" id="GO:0004619">
    <property type="term" value="F:phosphoglycerate mutase activity"/>
    <property type="evidence" value="ECO:0000318"/>
    <property type="project" value="GO_Central"/>
</dbReference>
<dbReference type="HAMAP" id="MF_01039">
    <property type="entry name" value="PGAM_GpmA"/>
    <property type="match status" value="1"/>
</dbReference>
<protein>
    <recommendedName>
        <fullName evidence="8">Phosphoglycerate mutase</fullName>
        <ecNumber evidence="8">5.4.2.11</ecNumber>
    </recommendedName>
</protein>
<dbReference type="STRING" id="5722.A2DVE4"/>
<dbReference type="EC" id="5.4.2.11" evidence="8"/>
<gene>
    <name evidence="9" type="ORF">TVAG_209020</name>
</gene>
<dbReference type="InterPro" id="IPR001345">
    <property type="entry name" value="PG/BPGM_mutase_AS"/>
</dbReference>
<dbReference type="InterPro" id="IPR013078">
    <property type="entry name" value="His_Pase_superF_clade-1"/>
</dbReference>
<feature type="binding site" evidence="6">
    <location>
        <position position="63"/>
    </location>
    <ligand>
        <name>substrate</name>
    </ligand>
</feature>
<dbReference type="NCBIfam" id="TIGR01258">
    <property type="entry name" value="pgm_1"/>
    <property type="match status" value="1"/>
</dbReference>
<evidence type="ECO:0000256" key="4">
    <source>
        <dbReference type="ARBA" id="ARBA00023235"/>
    </source>
</evidence>
<feature type="active site" description="Proton donor/acceptor" evidence="5">
    <location>
        <position position="90"/>
    </location>
</feature>
<feature type="binding site" evidence="6">
    <location>
        <begin position="11"/>
        <end position="18"/>
    </location>
    <ligand>
        <name>substrate</name>
    </ligand>
</feature>
<comment type="similarity">
    <text evidence="2 8">Belongs to the phosphoglycerate mutase family. BPG-dependent PGAM subfamily.</text>
</comment>
<dbReference type="Proteomes" id="UP000001542">
    <property type="component" value="Unassembled WGS sequence"/>
</dbReference>
<dbReference type="PROSITE" id="PS00175">
    <property type="entry name" value="PG_MUTASE"/>
    <property type="match status" value="1"/>
</dbReference>
<dbReference type="SMART" id="SM00855">
    <property type="entry name" value="PGAM"/>
    <property type="match status" value="1"/>
</dbReference>
<keyword evidence="10" id="KW-1185">Reference proteome</keyword>
<reference evidence="9" key="1">
    <citation type="submission" date="2006-10" db="EMBL/GenBank/DDBJ databases">
        <authorList>
            <person name="Amadeo P."/>
            <person name="Zhao Q."/>
            <person name="Wortman J."/>
            <person name="Fraser-Liggett C."/>
            <person name="Carlton J."/>
        </authorList>
    </citation>
    <scope>NUCLEOTIDE SEQUENCE</scope>
    <source>
        <strain evidence="9">G3</strain>
    </source>
</reference>
<dbReference type="InterPro" id="IPR029033">
    <property type="entry name" value="His_PPase_superfam"/>
</dbReference>
<dbReference type="NCBIfam" id="NF010713">
    <property type="entry name" value="PRK14115.1"/>
    <property type="match status" value="1"/>
</dbReference>
<proteinExistence type="inferred from homology"/>
<dbReference type="PIRSF" id="PIRSF000709">
    <property type="entry name" value="6PFK_2-Ptase"/>
    <property type="match status" value="1"/>
</dbReference>
<dbReference type="InParanoid" id="A2DVE4"/>
<feature type="binding site" evidence="6">
    <location>
        <begin position="90"/>
        <end position="93"/>
    </location>
    <ligand>
        <name>substrate</name>
    </ligand>
</feature>
<feature type="binding site" evidence="6">
    <location>
        <begin position="24"/>
        <end position="25"/>
    </location>
    <ligand>
        <name>substrate</name>
    </ligand>
</feature>
<dbReference type="VEuPathDB" id="TrichDB:TVAGG3_0335370"/>
<dbReference type="OrthoDB" id="354304at2759"/>
<feature type="site" description="Transition state stabilizer" evidence="7">
    <location>
        <position position="185"/>
    </location>
</feature>
<evidence type="ECO:0000256" key="2">
    <source>
        <dbReference type="ARBA" id="ARBA00006717"/>
    </source>
</evidence>
<keyword evidence="4 8" id="KW-0413">Isomerase</keyword>
<feature type="active site" description="Tele-phosphohistidine intermediate" evidence="5">
    <location>
        <position position="12"/>
    </location>
</feature>
<dbReference type="eggNOG" id="KOG0235">
    <property type="taxonomic scope" value="Eukaryota"/>
</dbReference>
<dbReference type="EMBL" id="DS113253">
    <property type="protein sequence ID" value="EAY15623.1"/>
    <property type="molecule type" value="Genomic_DNA"/>
</dbReference>
<reference evidence="9" key="2">
    <citation type="journal article" date="2007" name="Science">
        <title>Draft genome sequence of the sexually transmitted pathogen Trichomonas vaginalis.</title>
        <authorList>
            <person name="Carlton J.M."/>
            <person name="Hirt R.P."/>
            <person name="Silva J.C."/>
            <person name="Delcher A.L."/>
            <person name="Schatz M."/>
            <person name="Zhao Q."/>
            <person name="Wortman J.R."/>
            <person name="Bidwell S.L."/>
            <person name="Alsmark U.C.M."/>
            <person name="Besteiro S."/>
            <person name="Sicheritz-Ponten T."/>
            <person name="Noel C.J."/>
            <person name="Dacks J.B."/>
            <person name="Foster P.G."/>
            <person name="Simillion C."/>
            <person name="Van de Peer Y."/>
            <person name="Miranda-Saavedra D."/>
            <person name="Barton G.J."/>
            <person name="Westrop G.D."/>
            <person name="Mueller S."/>
            <person name="Dessi D."/>
            <person name="Fiori P.L."/>
            <person name="Ren Q."/>
            <person name="Paulsen I."/>
            <person name="Zhang H."/>
            <person name="Bastida-Corcuera F.D."/>
            <person name="Simoes-Barbosa A."/>
            <person name="Brown M.T."/>
            <person name="Hayes R.D."/>
            <person name="Mukherjee M."/>
            <person name="Okumura C.Y."/>
            <person name="Schneider R."/>
            <person name="Smith A.J."/>
            <person name="Vanacova S."/>
            <person name="Villalvazo M."/>
            <person name="Haas B.J."/>
            <person name="Pertea M."/>
            <person name="Feldblyum T.V."/>
            <person name="Utterback T.R."/>
            <person name="Shu C.L."/>
            <person name="Osoegawa K."/>
            <person name="de Jong P.J."/>
            <person name="Hrdy I."/>
            <person name="Horvathova L."/>
            <person name="Zubacova Z."/>
            <person name="Dolezal P."/>
            <person name="Malik S.B."/>
            <person name="Logsdon J.M. Jr."/>
            <person name="Henze K."/>
            <person name="Gupta A."/>
            <person name="Wang C.C."/>
            <person name="Dunne R.L."/>
            <person name="Upcroft J.A."/>
            <person name="Upcroft P."/>
            <person name="White O."/>
            <person name="Salzberg S.L."/>
            <person name="Tang P."/>
            <person name="Chiu C.-H."/>
            <person name="Lee Y.-S."/>
            <person name="Embley T.M."/>
            <person name="Coombs G.H."/>
            <person name="Mottram J.C."/>
            <person name="Tachezy J."/>
            <person name="Fraser-Liggett C.M."/>
            <person name="Johnson P.J."/>
        </authorList>
    </citation>
    <scope>NUCLEOTIDE SEQUENCE [LARGE SCALE GENOMIC DNA]</scope>
    <source>
        <strain evidence="9">G3</strain>
    </source>
</reference>
<dbReference type="VEuPathDB" id="TrichDB:TVAG_209020"/>
<evidence type="ECO:0000256" key="1">
    <source>
        <dbReference type="ARBA" id="ARBA00000380"/>
    </source>
</evidence>
<dbReference type="AlphaFoldDB" id="A2DVE4"/>
<evidence type="ECO:0000256" key="3">
    <source>
        <dbReference type="ARBA" id="ARBA00023152"/>
    </source>
</evidence>
<evidence type="ECO:0000256" key="8">
    <source>
        <dbReference type="RuleBase" id="RU004511"/>
    </source>
</evidence>
<comment type="catalytic activity">
    <reaction evidence="1 8">
        <text>(2R)-2-phosphoglycerate = (2R)-3-phosphoglycerate</text>
        <dbReference type="Rhea" id="RHEA:15901"/>
        <dbReference type="ChEBI" id="CHEBI:58272"/>
        <dbReference type="ChEBI" id="CHEBI:58289"/>
        <dbReference type="EC" id="5.4.2.11"/>
    </reaction>
</comment>
<dbReference type="InterPro" id="IPR005952">
    <property type="entry name" value="Phosphogly_mut1"/>
</dbReference>
<sequence length="251" mass="28266">MAAKYTLVLLRHGESEWNLENKFTGWYDCDLSAKGSEEAKSAGEILKAEGFTFDIAFTSVLKRAIRTLWITLDGMNLMHIPVIRSWRLNERHYGALQGLNKADTAKQYGIEKVNEWRRAFAIPPPALEKTSPYYPGNDARYKDLDPACLPVHESLKMTIERVLPFWFDQIVPAIKAGKRVIVAAHGNSLRALVKFLDNMSEDEIVALNIPTAVPLVYELDENLRPVSHRYLGDQEKIAAAINAVANQTKGK</sequence>
<dbReference type="Pfam" id="PF00300">
    <property type="entry name" value="His_Phos_1"/>
    <property type="match status" value="1"/>
</dbReference>
<feature type="binding site" evidence="6">
    <location>
        <begin position="117"/>
        <end position="118"/>
    </location>
    <ligand>
        <name>substrate</name>
    </ligand>
</feature>
<dbReference type="Gene3D" id="3.40.50.1240">
    <property type="entry name" value="Phosphoglycerate mutase-like"/>
    <property type="match status" value="1"/>
</dbReference>
<evidence type="ECO:0000313" key="9">
    <source>
        <dbReference type="EMBL" id="EAY15623.1"/>
    </source>
</evidence>
<dbReference type="SMR" id="A2DVE4"/>
<dbReference type="CDD" id="cd07067">
    <property type="entry name" value="HP_PGM_like"/>
    <property type="match status" value="1"/>
</dbReference>
<dbReference type="RefSeq" id="XP_001327846.1">
    <property type="nucleotide sequence ID" value="XM_001327811.1"/>
</dbReference>
<dbReference type="GO" id="GO:0061621">
    <property type="term" value="P:canonical glycolysis"/>
    <property type="evidence" value="ECO:0000318"/>
    <property type="project" value="GO_Central"/>
</dbReference>
<evidence type="ECO:0000256" key="6">
    <source>
        <dbReference type="PIRSR" id="PIRSR613078-2"/>
    </source>
</evidence>
<dbReference type="FunFam" id="3.40.50.1240:FF:000003">
    <property type="entry name" value="2,3-bisphosphoglycerate-dependent phosphoglycerate mutase"/>
    <property type="match status" value="1"/>
</dbReference>
<dbReference type="KEGG" id="tva:4773630"/>
<keyword evidence="3 8" id="KW-0324">Glycolysis</keyword>